<proteinExistence type="evidence at transcript level"/>
<evidence type="ECO:0000256" key="3">
    <source>
        <dbReference type="ARBA" id="ARBA00022490"/>
    </source>
</evidence>
<reference evidence="7" key="1">
    <citation type="submission" date="2013-07" db="EMBL/GenBank/DDBJ databases">
        <authorList>
            <person name="Geib S."/>
        </authorList>
    </citation>
    <scope>NUCLEOTIDE SEQUENCE</scope>
</reference>
<evidence type="ECO:0000313" key="7">
    <source>
        <dbReference type="EMBL" id="JAB87205.1"/>
    </source>
</evidence>
<keyword evidence="3" id="KW-0963">Cytoplasm</keyword>
<keyword evidence="5" id="KW-0966">Cell projection</keyword>
<dbReference type="AlphaFoldDB" id="W8AFZ3"/>
<evidence type="ECO:0000256" key="1">
    <source>
        <dbReference type="ARBA" id="ARBA00004138"/>
    </source>
</evidence>
<accession>W8AFZ3</accession>
<dbReference type="EMBL" id="GAMC01019350">
    <property type="protein sequence ID" value="JAB87205.1"/>
    <property type="molecule type" value="mRNA"/>
</dbReference>
<organism evidence="7">
    <name type="scientific">Ceratitis capitata</name>
    <name type="common">Mediterranean fruit fly</name>
    <name type="synonym">Tephritis capitata</name>
    <dbReference type="NCBI Taxonomy" id="7213"/>
    <lineage>
        <taxon>Eukaryota</taxon>
        <taxon>Metazoa</taxon>
        <taxon>Ecdysozoa</taxon>
        <taxon>Arthropoda</taxon>
        <taxon>Hexapoda</taxon>
        <taxon>Insecta</taxon>
        <taxon>Pterygota</taxon>
        <taxon>Neoptera</taxon>
        <taxon>Endopterygota</taxon>
        <taxon>Diptera</taxon>
        <taxon>Brachycera</taxon>
        <taxon>Muscomorpha</taxon>
        <taxon>Tephritoidea</taxon>
        <taxon>Tephritidae</taxon>
        <taxon>Ceratitis</taxon>
        <taxon>Ceratitis</taxon>
    </lineage>
</organism>
<sequence length="117" mass="13937">MTCCGEIVRSTGFKPDFNVKALSEKFYARHEKLLPDPNYAESYKRYSEEIDKRQNLTPHTMNLAPRTENQVYGWLQHLAFEYEPGYERMIFHRARRTDEDIKIQNQINLAVLRGLKR</sequence>
<keyword evidence="4" id="KW-0206">Cytoskeleton</keyword>
<dbReference type="InterPro" id="IPR029214">
    <property type="entry name" value="CFAP144"/>
</dbReference>
<comment type="subcellular location">
    <subcellularLocation>
        <location evidence="1">Cell projection</location>
        <location evidence="1">Cilium</location>
    </subcellularLocation>
    <subcellularLocation>
        <location evidence="2">Cytoplasm</location>
        <location evidence="2">Cytoskeleton</location>
    </subcellularLocation>
</comment>
<evidence type="ECO:0000256" key="2">
    <source>
        <dbReference type="ARBA" id="ARBA00004245"/>
    </source>
</evidence>
<evidence type="ECO:0000256" key="6">
    <source>
        <dbReference type="ARBA" id="ARBA00034777"/>
    </source>
</evidence>
<evidence type="ECO:0000256" key="5">
    <source>
        <dbReference type="ARBA" id="ARBA00023273"/>
    </source>
</evidence>
<protein>
    <submittedName>
        <fullName evidence="7">Uncharacterized protein</fullName>
    </submittedName>
</protein>
<comment type="similarity">
    <text evidence="6">Belongs to the CFAP144 family.</text>
</comment>
<dbReference type="GO" id="GO:0005856">
    <property type="term" value="C:cytoskeleton"/>
    <property type="evidence" value="ECO:0007669"/>
    <property type="project" value="UniProtKB-SubCell"/>
</dbReference>
<dbReference type="Pfam" id="PF14886">
    <property type="entry name" value="FAM183"/>
    <property type="match status" value="1"/>
</dbReference>
<dbReference type="GO" id="GO:0005929">
    <property type="term" value="C:cilium"/>
    <property type="evidence" value="ECO:0007669"/>
    <property type="project" value="UniProtKB-SubCell"/>
</dbReference>
<evidence type="ECO:0000256" key="4">
    <source>
        <dbReference type="ARBA" id="ARBA00023212"/>
    </source>
</evidence>
<name>W8AFZ3_CERCA</name>
<reference evidence="7" key="2">
    <citation type="journal article" date="2014" name="BMC Genomics">
        <title>A genomic perspective to assessing quality of mass-reared SIT flies used in Mediterranean fruit fly (Ceratitis capitata) eradication in California.</title>
        <authorList>
            <person name="Calla B."/>
            <person name="Hall B."/>
            <person name="Hou S."/>
            <person name="Geib S.M."/>
        </authorList>
    </citation>
    <scope>NUCLEOTIDE SEQUENCE</scope>
</reference>